<evidence type="ECO:0000313" key="3">
    <source>
        <dbReference type="Proteomes" id="UP000479293"/>
    </source>
</evidence>
<dbReference type="GO" id="GO:0003677">
    <property type="term" value="F:DNA binding"/>
    <property type="evidence" value="ECO:0007669"/>
    <property type="project" value="InterPro"/>
</dbReference>
<proteinExistence type="predicted"/>
<dbReference type="GO" id="GO:0006313">
    <property type="term" value="P:DNA transposition"/>
    <property type="evidence" value="ECO:0007669"/>
    <property type="project" value="InterPro"/>
</dbReference>
<evidence type="ECO:0000259" key="1">
    <source>
        <dbReference type="Pfam" id="PF02371"/>
    </source>
</evidence>
<comment type="caution">
    <text evidence="2">The sequence shown here is derived from an EMBL/GenBank/DDBJ whole genome shotgun (WGS) entry which is preliminary data.</text>
</comment>
<protein>
    <submittedName>
        <fullName evidence="2">Transposase</fullName>
    </submittedName>
</protein>
<dbReference type="Pfam" id="PF02371">
    <property type="entry name" value="Transposase_20"/>
    <property type="match status" value="1"/>
</dbReference>
<reference evidence="2 3" key="1">
    <citation type="submission" date="2019-10" db="EMBL/GenBank/DDBJ databases">
        <title>Draft Genome Sequence of Cytophagaceae sp. SJW1-29.</title>
        <authorList>
            <person name="Choi A."/>
        </authorList>
    </citation>
    <scope>NUCLEOTIDE SEQUENCE [LARGE SCALE GENOMIC DNA]</scope>
    <source>
        <strain evidence="2 3">SJW1-29</strain>
    </source>
</reference>
<dbReference type="GO" id="GO:0004803">
    <property type="term" value="F:transposase activity"/>
    <property type="evidence" value="ECO:0007669"/>
    <property type="project" value="InterPro"/>
</dbReference>
<feature type="domain" description="Transposase IS116/IS110/IS902 C-terminal" evidence="1">
    <location>
        <begin position="3"/>
        <end position="79"/>
    </location>
</feature>
<accession>A0A7C9BFE6</accession>
<name>A0A7C9BFE6_9BACT</name>
<dbReference type="EMBL" id="WHLY01000001">
    <property type="protein sequence ID" value="MPR31935.1"/>
    <property type="molecule type" value="Genomic_DNA"/>
</dbReference>
<dbReference type="AlphaFoldDB" id="A0A7C9BFE6"/>
<sequence>MATSVVGIGTQTALALMIYTDGFTLFARLENWLAMPGVAPFVYASGTRVKGRTRVSKMANMDLKTALHMASLTAVKLDVQLKPTTSEKLPTARARCRFSTPSRLNFSTESCQWSDENRNMKISLISLWFCHRNHGIET</sequence>
<organism evidence="2 3">
    <name type="scientific">Salmonirosea aquatica</name>
    <dbReference type="NCBI Taxonomy" id="2654236"/>
    <lineage>
        <taxon>Bacteria</taxon>
        <taxon>Pseudomonadati</taxon>
        <taxon>Bacteroidota</taxon>
        <taxon>Cytophagia</taxon>
        <taxon>Cytophagales</taxon>
        <taxon>Spirosomataceae</taxon>
        <taxon>Salmonirosea</taxon>
    </lineage>
</organism>
<dbReference type="Proteomes" id="UP000479293">
    <property type="component" value="Unassembled WGS sequence"/>
</dbReference>
<dbReference type="InterPro" id="IPR003346">
    <property type="entry name" value="Transposase_20"/>
</dbReference>
<gene>
    <name evidence="2" type="ORF">GBK04_00870</name>
</gene>
<evidence type="ECO:0000313" key="2">
    <source>
        <dbReference type="EMBL" id="MPR31935.1"/>
    </source>
</evidence>
<dbReference type="RefSeq" id="WP_152756038.1">
    <property type="nucleotide sequence ID" value="NZ_WHLY01000001.1"/>
</dbReference>
<keyword evidence="3" id="KW-1185">Reference proteome</keyword>